<accession>A0A8S5NN53</accession>
<organism evidence="1">
    <name type="scientific">Siphoviridae sp. ctFbs2</name>
    <dbReference type="NCBI Taxonomy" id="2826213"/>
    <lineage>
        <taxon>Viruses</taxon>
        <taxon>Duplodnaviria</taxon>
        <taxon>Heunggongvirae</taxon>
        <taxon>Uroviricota</taxon>
        <taxon>Caudoviricetes</taxon>
    </lineage>
</organism>
<reference evidence="1" key="1">
    <citation type="journal article" date="2021" name="Proc. Natl. Acad. Sci. U.S.A.">
        <title>A Catalog of Tens of Thousands of Viruses from Human Metagenomes Reveals Hidden Associations with Chronic Diseases.</title>
        <authorList>
            <person name="Tisza M.J."/>
            <person name="Buck C.B."/>
        </authorList>
    </citation>
    <scope>NUCLEOTIDE SEQUENCE</scope>
    <source>
        <strain evidence="1">CtFbs2</strain>
    </source>
</reference>
<evidence type="ECO:0000313" key="1">
    <source>
        <dbReference type="EMBL" id="DAD95507.1"/>
    </source>
</evidence>
<protein>
    <submittedName>
        <fullName evidence="1">Uncharacterized protein</fullName>
    </submittedName>
</protein>
<name>A0A8S5NN53_9CAUD</name>
<proteinExistence type="predicted"/>
<sequence>MFEINATTHGKDITFTIEKVPRGYELCEVDADGDSWRVGVYESVEAAFARAGRNASK</sequence>
<dbReference type="EMBL" id="BK015193">
    <property type="protein sequence ID" value="DAD95507.1"/>
    <property type="molecule type" value="Genomic_DNA"/>
</dbReference>